<dbReference type="AlphaFoldDB" id="A0A6H1ZXX0"/>
<gene>
    <name evidence="2" type="ORF">MM415A01183_0014</name>
    <name evidence="3" type="ORF">MM415B03397_0014</name>
    <name evidence="1" type="ORF">TM448A03014_0004</name>
    <name evidence="4" type="ORF">TM448B02918_0014</name>
</gene>
<sequence length="75" mass="8553">MDNFDKCLARGIADIKRGIKALHKIGLKIEIHPVENMTGQTVNNVYVVDRVGDRVWLQKHLFTVYEEEVSNDVTA</sequence>
<dbReference type="EMBL" id="MT142310">
    <property type="protein sequence ID" value="QJA77928.1"/>
    <property type="molecule type" value="Genomic_DNA"/>
</dbReference>
<name>A0A6H1ZXX0_9ZZZZ</name>
<protein>
    <submittedName>
        <fullName evidence="1">Uncharacterized protein</fullName>
    </submittedName>
</protein>
<evidence type="ECO:0000313" key="3">
    <source>
        <dbReference type="EMBL" id="QJA91341.1"/>
    </source>
</evidence>
<dbReference type="EMBL" id="MT144368">
    <property type="protein sequence ID" value="QJA52783.1"/>
    <property type="molecule type" value="Genomic_DNA"/>
</dbReference>
<accession>A0A6H1ZXX0</accession>
<organism evidence="1">
    <name type="scientific">viral metagenome</name>
    <dbReference type="NCBI Taxonomy" id="1070528"/>
    <lineage>
        <taxon>unclassified sequences</taxon>
        <taxon>metagenomes</taxon>
        <taxon>organismal metagenomes</taxon>
    </lineage>
</organism>
<evidence type="ECO:0000313" key="1">
    <source>
        <dbReference type="EMBL" id="QJA52783.1"/>
    </source>
</evidence>
<dbReference type="EMBL" id="MT142980">
    <property type="protein sequence ID" value="QJA91341.1"/>
    <property type="molecule type" value="Genomic_DNA"/>
</dbReference>
<dbReference type="EMBL" id="MT144973">
    <property type="protein sequence ID" value="QJI02084.1"/>
    <property type="molecule type" value="Genomic_DNA"/>
</dbReference>
<evidence type="ECO:0000313" key="2">
    <source>
        <dbReference type="EMBL" id="QJA77928.1"/>
    </source>
</evidence>
<reference evidence="1" key="1">
    <citation type="submission" date="2020-03" db="EMBL/GenBank/DDBJ databases">
        <title>The deep terrestrial virosphere.</title>
        <authorList>
            <person name="Holmfeldt K."/>
            <person name="Nilsson E."/>
            <person name="Simone D."/>
            <person name="Lopez-Fernandez M."/>
            <person name="Wu X."/>
            <person name="de Brujin I."/>
            <person name="Lundin D."/>
            <person name="Andersson A."/>
            <person name="Bertilsson S."/>
            <person name="Dopson M."/>
        </authorList>
    </citation>
    <scope>NUCLEOTIDE SEQUENCE</scope>
    <source>
        <strain evidence="2">MM415A01183</strain>
        <strain evidence="3">MM415B03397</strain>
        <strain evidence="1">TM448A03014</strain>
        <strain evidence="4">TM448B02918</strain>
    </source>
</reference>
<evidence type="ECO:0000313" key="4">
    <source>
        <dbReference type="EMBL" id="QJI02084.1"/>
    </source>
</evidence>
<proteinExistence type="predicted"/>